<feature type="domain" description="ABC transmembrane type-1" evidence="16">
    <location>
        <begin position="387"/>
        <end position="657"/>
    </location>
</feature>
<comment type="caution">
    <text evidence="17">The sequence shown here is derived from an EMBL/GenBank/DDBJ whole genome shotgun (WGS) entry which is preliminary data.</text>
</comment>
<name>A0A388L6S4_CHABU</name>
<keyword evidence="8" id="KW-0067">ATP-binding</keyword>
<feature type="transmembrane region" description="Helical" evidence="14">
    <location>
        <begin position="1358"/>
        <end position="1377"/>
    </location>
</feature>
<protein>
    <recommendedName>
        <fullName evidence="3">ABC-type xenobiotic transporter</fullName>
        <ecNumber evidence="3">7.6.2.2</ecNumber>
    </recommendedName>
</protein>
<dbReference type="InterPro" id="IPR011527">
    <property type="entry name" value="ABC1_TM_dom"/>
</dbReference>
<dbReference type="Gramene" id="GBG77942">
    <property type="protein sequence ID" value="GBG77942"/>
    <property type="gene ID" value="CBR_g25873"/>
</dbReference>
<dbReference type="GO" id="GO:0016887">
    <property type="term" value="F:ATP hydrolysis activity"/>
    <property type="evidence" value="ECO:0007669"/>
    <property type="project" value="InterPro"/>
</dbReference>
<dbReference type="GO" id="GO:0008559">
    <property type="term" value="F:ABC-type xenobiotic transporter activity"/>
    <property type="evidence" value="ECO:0007669"/>
    <property type="project" value="UniProtKB-EC"/>
</dbReference>
<keyword evidence="10 14" id="KW-1133">Transmembrane helix</keyword>
<feature type="transmembrane region" description="Helical" evidence="14">
    <location>
        <begin position="500"/>
        <end position="518"/>
    </location>
</feature>
<evidence type="ECO:0000256" key="13">
    <source>
        <dbReference type="SAM" id="MobiDB-lite"/>
    </source>
</evidence>
<feature type="domain" description="ABC transmembrane type-1" evidence="16">
    <location>
        <begin position="1219"/>
        <end position="1506"/>
    </location>
</feature>
<evidence type="ECO:0000256" key="10">
    <source>
        <dbReference type="ARBA" id="ARBA00022989"/>
    </source>
</evidence>
<feature type="transmembrane region" description="Helical" evidence="14">
    <location>
        <begin position="524"/>
        <end position="544"/>
    </location>
</feature>
<feature type="transmembrane region" description="Helical" evidence="14">
    <location>
        <begin position="1477"/>
        <end position="1498"/>
    </location>
</feature>
<evidence type="ECO:0000313" key="18">
    <source>
        <dbReference type="Proteomes" id="UP000265515"/>
    </source>
</evidence>
<evidence type="ECO:0000256" key="2">
    <source>
        <dbReference type="ARBA" id="ARBA00009726"/>
    </source>
</evidence>
<dbReference type="InterPro" id="IPR027417">
    <property type="entry name" value="P-loop_NTPase"/>
</dbReference>
<feature type="region of interest" description="Disordered" evidence="13">
    <location>
        <begin position="694"/>
        <end position="719"/>
    </location>
</feature>
<dbReference type="CDD" id="cd03244">
    <property type="entry name" value="ABCC_MRP_domain2"/>
    <property type="match status" value="1"/>
</dbReference>
<dbReference type="STRING" id="69332.A0A388L6S4"/>
<evidence type="ECO:0000256" key="4">
    <source>
        <dbReference type="ARBA" id="ARBA00022448"/>
    </source>
</evidence>
<dbReference type="GO" id="GO:0016020">
    <property type="term" value="C:membrane"/>
    <property type="evidence" value="ECO:0007669"/>
    <property type="project" value="UniProtKB-SubCell"/>
</dbReference>
<dbReference type="PANTHER" id="PTHR24223:SF330">
    <property type="entry name" value="ATP-BINDING CASSETTE SUB-FAMILY C MEMBER 10"/>
    <property type="match status" value="1"/>
</dbReference>
<evidence type="ECO:0000259" key="15">
    <source>
        <dbReference type="PROSITE" id="PS50893"/>
    </source>
</evidence>
<feature type="domain" description="ABC transporter" evidence="15">
    <location>
        <begin position="1542"/>
        <end position="1775"/>
    </location>
</feature>
<keyword evidence="4" id="KW-0813">Transport</keyword>
<evidence type="ECO:0000259" key="16">
    <source>
        <dbReference type="PROSITE" id="PS50929"/>
    </source>
</evidence>
<keyword evidence="9" id="KW-1278">Translocase</keyword>
<dbReference type="OMA" id="CGPPNND"/>
<feature type="transmembrane region" description="Helical" evidence="14">
    <location>
        <begin position="1257"/>
        <end position="1276"/>
    </location>
</feature>
<keyword evidence="6" id="KW-0677">Repeat</keyword>
<dbReference type="InterPro" id="IPR036640">
    <property type="entry name" value="ABC1_TM_sf"/>
</dbReference>
<dbReference type="CDD" id="cd18605">
    <property type="entry name" value="ABC_6TM_MRP7_D2_like"/>
    <property type="match status" value="1"/>
</dbReference>
<dbReference type="Proteomes" id="UP000265515">
    <property type="component" value="Unassembled WGS sequence"/>
</dbReference>
<dbReference type="PROSITE" id="PS00211">
    <property type="entry name" value="ABC_TRANSPORTER_1"/>
    <property type="match status" value="2"/>
</dbReference>
<evidence type="ECO:0000256" key="7">
    <source>
        <dbReference type="ARBA" id="ARBA00022741"/>
    </source>
</evidence>
<dbReference type="EC" id="7.6.2.2" evidence="3"/>
<dbReference type="FunFam" id="1.20.1560.10:FF:000037">
    <property type="entry name" value="ATP-binding cassette subfamily C member 10"/>
    <property type="match status" value="1"/>
</dbReference>
<feature type="transmembrane region" description="Helical" evidence="14">
    <location>
        <begin position="1329"/>
        <end position="1352"/>
    </location>
</feature>
<dbReference type="InterPro" id="IPR003439">
    <property type="entry name" value="ABC_transporter-like_ATP-bd"/>
</dbReference>
<dbReference type="CDD" id="cd18598">
    <property type="entry name" value="ABC_6TM_MRP7_D1_like"/>
    <property type="match status" value="1"/>
</dbReference>
<organism evidence="17 18">
    <name type="scientific">Chara braunii</name>
    <name type="common">Braun's stonewort</name>
    <dbReference type="NCBI Taxonomy" id="69332"/>
    <lineage>
        <taxon>Eukaryota</taxon>
        <taxon>Viridiplantae</taxon>
        <taxon>Streptophyta</taxon>
        <taxon>Charophyceae</taxon>
        <taxon>Charales</taxon>
        <taxon>Characeae</taxon>
        <taxon>Chara</taxon>
    </lineage>
</organism>
<comment type="subcellular location">
    <subcellularLocation>
        <location evidence="1">Membrane</location>
        <topology evidence="1">Multi-pass membrane protein</topology>
    </subcellularLocation>
</comment>
<dbReference type="Pfam" id="PF00664">
    <property type="entry name" value="ABC_membrane"/>
    <property type="match status" value="2"/>
</dbReference>
<evidence type="ECO:0000256" key="12">
    <source>
        <dbReference type="ARBA" id="ARBA00034018"/>
    </source>
</evidence>
<accession>A0A388L6S4</accession>
<dbReference type="PROSITE" id="PS50929">
    <property type="entry name" value="ABC_TM1F"/>
    <property type="match status" value="2"/>
</dbReference>
<keyword evidence="7" id="KW-0547">Nucleotide-binding</keyword>
<feature type="region of interest" description="Disordered" evidence="13">
    <location>
        <begin position="1042"/>
        <end position="1061"/>
    </location>
</feature>
<dbReference type="CDD" id="cd03250">
    <property type="entry name" value="ABCC_MRP_domain1"/>
    <property type="match status" value="1"/>
</dbReference>
<feature type="transmembrane region" description="Helical" evidence="14">
    <location>
        <begin position="419"/>
        <end position="439"/>
    </location>
</feature>
<dbReference type="Pfam" id="PF00005">
    <property type="entry name" value="ABC_tran"/>
    <property type="match status" value="2"/>
</dbReference>
<evidence type="ECO:0000256" key="9">
    <source>
        <dbReference type="ARBA" id="ARBA00022967"/>
    </source>
</evidence>
<evidence type="ECO:0000256" key="5">
    <source>
        <dbReference type="ARBA" id="ARBA00022692"/>
    </source>
</evidence>
<feature type="transmembrane region" description="Helical" evidence="14">
    <location>
        <begin position="183"/>
        <end position="202"/>
    </location>
</feature>
<dbReference type="InterPro" id="IPR017871">
    <property type="entry name" value="ABC_transporter-like_CS"/>
</dbReference>
<reference evidence="17 18" key="1">
    <citation type="journal article" date="2018" name="Cell">
        <title>The Chara Genome: Secondary Complexity and Implications for Plant Terrestrialization.</title>
        <authorList>
            <person name="Nishiyama T."/>
            <person name="Sakayama H."/>
            <person name="Vries J.D."/>
            <person name="Buschmann H."/>
            <person name="Saint-Marcoux D."/>
            <person name="Ullrich K.K."/>
            <person name="Haas F.B."/>
            <person name="Vanderstraeten L."/>
            <person name="Becker D."/>
            <person name="Lang D."/>
            <person name="Vosolsobe S."/>
            <person name="Rombauts S."/>
            <person name="Wilhelmsson P.K.I."/>
            <person name="Janitza P."/>
            <person name="Kern R."/>
            <person name="Heyl A."/>
            <person name="Rumpler F."/>
            <person name="Villalobos L.I.A.C."/>
            <person name="Clay J.M."/>
            <person name="Skokan R."/>
            <person name="Toyoda A."/>
            <person name="Suzuki Y."/>
            <person name="Kagoshima H."/>
            <person name="Schijlen E."/>
            <person name="Tajeshwar N."/>
            <person name="Catarino B."/>
            <person name="Hetherington A.J."/>
            <person name="Saltykova A."/>
            <person name="Bonnot C."/>
            <person name="Breuninger H."/>
            <person name="Symeonidi A."/>
            <person name="Radhakrishnan G.V."/>
            <person name="Van Nieuwerburgh F."/>
            <person name="Deforce D."/>
            <person name="Chang C."/>
            <person name="Karol K.G."/>
            <person name="Hedrich R."/>
            <person name="Ulvskov P."/>
            <person name="Glockner G."/>
            <person name="Delwiche C.F."/>
            <person name="Petrasek J."/>
            <person name="Van de Peer Y."/>
            <person name="Friml J."/>
            <person name="Beilby M."/>
            <person name="Dolan L."/>
            <person name="Kohara Y."/>
            <person name="Sugano S."/>
            <person name="Fujiyama A."/>
            <person name="Delaux P.-M."/>
            <person name="Quint M."/>
            <person name="TheiBen G."/>
            <person name="Hagemann M."/>
            <person name="Harholt J."/>
            <person name="Dunand C."/>
            <person name="Zachgo S."/>
            <person name="Langdale J."/>
            <person name="Maumus F."/>
            <person name="Straeten D.V.D."/>
            <person name="Gould S.B."/>
            <person name="Rensing S.A."/>
        </authorList>
    </citation>
    <scope>NUCLEOTIDE SEQUENCE [LARGE SCALE GENOMIC DNA]</scope>
    <source>
        <strain evidence="17 18">S276</strain>
    </source>
</reference>
<feature type="transmembrane region" description="Helical" evidence="14">
    <location>
        <begin position="607"/>
        <end position="630"/>
    </location>
</feature>
<sequence length="1779" mass="194225">MVTTSCFRLERVRPLSGRRLRVHPPAGTRYRGGSSGKANMSLPRWLSDFEDLHLMTGMLNFFANGLSADFRPPLLSWSWSPLCKAGIQHSRNTRDAWSLCVGDYLSGVVPDMLTLALVVTHLIKLKRKEARPYMTDHPGWCKWLEEVLSLVPAVFALAVLLTWGLTSTSDVFPWPQPLPRSAVARLVVQAVAWIFVFVTLRADHARGDAHPWHLCIWWFFRPFLELPISIMAVGTLRRQWSLDAAQVVASVVVCLVFGTTVSLFKRARRRVSTSYKGGLEAPSALEPLLPSEDDDMVEVQASAWSWLTFSSVNQLIEIGVQRQLGFDDLFPIDPELKPSRCCAQLWKQWTLDRKREDCNGSSGSARKASLLRAISRAFGWSLVPLGFLKLAISILNLIGPLLLRELITFLDTGNTDWSVWQGYLCAAGLGMASVIKAVLDTHYTFGLKRVALQLNSSITCIVYRKALCLSAVDRKLFSTGEIQTLMSVDAGRVVNLCQSVHELWSLPLQIGLALYLLYREVEFAFLAGLMVILVLIPINNWLAMKINKATKELMKSKDNRVRHTGEILAAIRTLKLYAWETLFIGRVMRARECELRSLTTCKYLDAFCVYFWACTPILFSLLTFGLYVFLGHPLDAATVFTSLALFNVLVGPLNMFPCVITGVIEACVSLDRLRRFLLAPELNGAWIADMELSESDEDDDMSPMKETRVKTPSPRAVPGPFPGGISVGQSSSSVAETALQVALSASSSRGSSHARDLGATGVTDSGVVSTTTSSGRILFEGADIDQGHTDSTSVFFLGADFTWATAVGGGVRRSHLKDIRLAVPDGAFVALLGTVGSGKSSLLNAILGEMTCTAGCVVVRGKLSYLPQAPWIQSGTLRENILFGSPYLPSRYANVLEACALNVDVAYLRGGDMAEIGERGINLSGGQRARVALARALYQDCDIYLLDDPLSAVDAHVAKWVVQHALCGPLLKGKTSIVCTHNPLVLQAADLAVVLSNGEVQYVGHPNGLGPFWGSLNAGDHKVSGTQGSADVISEDVIPQHAGAEDTHGPLPSLDASAEQAASHIIGEHKGGVQQQSLEAAQDPEERRLLLGEQQVDDSAVSECEQGSQTMQIAGCHQLTTLSEDDGSSEGGEICVEAGDVDGSLVRVPKELVSVAEDAVMMLRENLYGRSELDIHEEVGAPGMERGIPLVEEEAREVGDVKLEVYKVYTKSAGVSMAVIIVGSMVLMQVSKNSSDWWLSYWVDHGNSADADQRETLFYLAVLLGLGILNSLFTLARSFSFAYGGLRAACKLHDHLLRRVVFSPVDFFDRTPIGRILNRFSSDQYTVDYSLPFILNILLANAFSLLGVLAVLCYAQRWFLVLLPPLGLLYFSLQRSYRATSREVRRLDSVSQSPIYAAFTEALDGAPTIRAFKAQLRLANENDQRVTLNIRASYAEVAAAQWLSIRLQMMAAGIVSFIAFTAVIGVHSSIVAPHGHAGIVGLGLSYALPIVSILNNLLTSFTETEKEMVAVERLQQYLELPNEQAGSGAVYVSPQWPEKGEIVFEKVTLVYRPGLPPALQEISFHICGGERIGVVGRTGAGKSSILVALFRLKEITSGRIFVDGINAADVPVRDLRGRLAVIPQSPFLFEGSVRENLDPSSSVTDDRLWEALHKCHVHDVVAAMGGLDSKIGENGCSLSVGQQQLFCLARALLRNVRVICLDECTASVDPMTTELLSETIDRECVGMTIVTIAHRISSIVELQRVLVIDRGYLVEQGNSKDLLANPQSLFASLARAAGM</sequence>
<dbReference type="Gene3D" id="1.20.1560.10">
    <property type="entry name" value="ABC transporter type 1, transmembrane domain"/>
    <property type="match status" value="2"/>
</dbReference>
<evidence type="ECO:0000256" key="1">
    <source>
        <dbReference type="ARBA" id="ARBA00004141"/>
    </source>
</evidence>
<dbReference type="SMART" id="SM00382">
    <property type="entry name" value="AAA"/>
    <property type="match status" value="2"/>
</dbReference>
<dbReference type="EMBL" id="BFEA01000280">
    <property type="protein sequence ID" value="GBG77942.1"/>
    <property type="molecule type" value="Genomic_DNA"/>
</dbReference>
<proteinExistence type="inferred from homology"/>
<feature type="transmembrane region" description="Helical" evidence="14">
    <location>
        <begin position="143"/>
        <end position="163"/>
    </location>
</feature>
<evidence type="ECO:0000256" key="8">
    <source>
        <dbReference type="ARBA" id="ARBA00022840"/>
    </source>
</evidence>
<keyword evidence="11 14" id="KW-0472">Membrane</keyword>
<dbReference type="InterPro" id="IPR050173">
    <property type="entry name" value="ABC_transporter_C-like"/>
</dbReference>
<dbReference type="OrthoDB" id="6500128at2759"/>
<feature type="transmembrane region" description="Helical" evidence="14">
    <location>
        <begin position="214"/>
        <end position="232"/>
    </location>
</feature>
<dbReference type="SUPFAM" id="SSF90123">
    <property type="entry name" value="ABC transporter transmembrane region"/>
    <property type="match status" value="2"/>
</dbReference>
<dbReference type="InterPro" id="IPR003593">
    <property type="entry name" value="AAA+_ATPase"/>
</dbReference>
<evidence type="ECO:0000256" key="14">
    <source>
        <dbReference type="SAM" id="Phobius"/>
    </source>
</evidence>
<feature type="transmembrane region" description="Helical" evidence="14">
    <location>
        <begin position="1212"/>
        <end position="1231"/>
    </location>
</feature>
<evidence type="ECO:0000256" key="6">
    <source>
        <dbReference type="ARBA" id="ARBA00022737"/>
    </source>
</evidence>
<evidence type="ECO:0000256" key="3">
    <source>
        <dbReference type="ARBA" id="ARBA00012191"/>
    </source>
</evidence>
<comment type="similarity">
    <text evidence="2">Belongs to the ABC transporter superfamily. ABCC family. Conjugate transporter (TC 3.A.1.208) subfamily.</text>
</comment>
<dbReference type="FunFam" id="1.20.1560.10:FF:000113">
    <property type="entry name" value="ABC transporter, putative"/>
    <property type="match status" value="1"/>
</dbReference>
<evidence type="ECO:0000313" key="17">
    <source>
        <dbReference type="EMBL" id="GBG77942.1"/>
    </source>
</evidence>
<dbReference type="PANTHER" id="PTHR24223">
    <property type="entry name" value="ATP-BINDING CASSETTE SUB-FAMILY C"/>
    <property type="match status" value="1"/>
</dbReference>
<keyword evidence="5 14" id="KW-0812">Transmembrane</keyword>
<dbReference type="SUPFAM" id="SSF52540">
    <property type="entry name" value="P-loop containing nucleoside triphosphate hydrolases"/>
    <property type="match status" value="2"/>
</dbReference>
<dbReference type="FunFam" id="3.40.50.300:FF:000997">
    <property type="entry name" value="Multidrug resistance-associated protein 1"/>
    <property type="match status" value="1"/>
</dbReference>
<feature type="transmembrane region" description="Helical" evidence="14">
    <location>
        <begin position="377"/>
        <end position="399"/>
    </location>
</feature>
<dbReference type="Gene3D" id="3.40.50.300">
    <property type="entry name" value="P-loop containing nucleotide triphosphate hydrolases"/>
    <property type="match status" value="2"/>
</dbReference>
<dbReference type="PROSITE" id="PS50893">
    <property type="entry name" value="ABC_TRANSPORTER_2"/>
    <property type="match status" value="2"/>
</dbReference>
<feature type="transmembrane region" description="Helical" evidence="14">
    <location>
        <begin position="1451"/>
        <end position="1471"/>
    </location>
</feature>
<feature type="transmembrane region" description="Helical" evidence="14">
    <location>
        <begin position="642"/>
        <end position="668"/>
    </location>
</feature>
<gene>
    <name evidence="17" type="ORF">CBR_g25873</name>
</gene>
<keyword evidence="18" id="KW-1185">Reference proteome</keyword>
<feature type="transmembrane region" description="Helical" evidence="14">
    <location>
        <begin position="244"/>
        <end position="264"/>
    </location>
</feature>
<dbReference type="FunFam" id="3.40.50.300:FF:000163">
    <property type="entry name" value="Multidrug resistance-associated protein member 4"/>
    <property type="match status" value="1"/>
</dbReference>
<feature type="domain" description="ABC transporter" evidence="15">
    <location>
        <begin position="789"/>
        <end position="1022"/>
    </location>
</feature>
<comment type="catalytic activity">
    <reaction evidence="12">
        <text>ATP + H2O + xenobioticSide 1 = ADP + phosphate + xenobioticSide 2.</text>
        <dbReference type="EC" id="7.6.2.2"/>
    </reaction>
</comment>
<evidence type="ECO:0000256" key="11">
    <source>
        <dbReference type="ARBA" id="ARBA00023136"/>
    </source>
</evidence>
<dbReference type="GO" id="GO:0005524">
    <property type="term" value="F:ATP binding"/>
    <property type="evidence" value="ECO:0007669"/>
    <property type="project" value="UniProtKB-KW"/>
</dbReference>